<dbReference type="EMBL" id="JZWS03000022">
    <property type="protein sequence ID" value="MEW9492322.1"/>
    <property type="molecule type" value="Genomic_DNA"/>
</dbReference>
<protein>
    <submittedName>
        <fullName evidence="1">MFS transporter</fullName>
    </submittedName>
</protein>
<organism evidence="1 2">
    <name type="scientific">Candidatus Aramenus sulfurataquae</name>
    <dbReference type="NCBI Taxonomy" id="1326980"/>
    <lineage>
        <taxon>Archaea</taxon>
        <taxon>Thermoproteota</taxon>
        <taxon>Thermoprotei</taxon>
        <taxon>Sulfolobales</taxon>
        <taxon>Sulfolobaceae</taxon>
        <taxon>Candidatus Aramenus</taxon>
    </lineage>
</organism>
<name>A0ACC6TQZ0_9CREN</name>
<dbReference type="Proteomes" id="UP000053480">
    <property type="component" value="Unassembled WGS sequence"/>
</dbReference>
<proteinExistence type="predicted"/>
<accession>A0ACC6TQZ0</accession>
<sequence length="378" mass="39341">MRGVAPYWILVFSIGFGWFILAPLVPVVASTFKVSVSAVVLLISAYGYAMAILGLLAGLLSAKFSVRASLLASSILTSVGLLGRALSTNFAEFLAFSLLGAMAYPLAVAPLGSIAEAYLKKRVQTFSGITVGLLFLGMSFGSLMGSAIFSLLGLRGTLLIPSALAFVALALIAIAKDFPKSFSRSLKGAFKLGMIKNWYVGLAISSTSVLFGSIASTVLELQRLPQAVAVSLGGILGGLDFLGSAMGAILLPAAFEAFNRKVGLILTSFLSMVSSFAVALGLPLTGSFLILAVAYFAYGFFGNAYWSMALASVASYTSTPEEAGLATSMYSVVSNVGVAVLPVYLGSLYSSYTTLDYGVGAVMAINFLAFLMALLMKS</sequence>
<gene>
    <name evidence="1" type="ORF">TQ35_0009010</name>
</gene>
<evidence type="ECO:0000313" key="2">
    <source>
        <dbReference type="Proteomes" id="UP000053480"/>
    </source>
</evidence>
<evidence type="ECO:0000313" key="1">
    <source>
        <dbReference type="EMBL" id="MEW9492322.1"/>
    </source>
</evidence>
<reference evidence="1" key="1">
    <citation type="submission" date="2024-07" db="EMBL/GenBank/DDBJ databases">
        <title>Metagenome and Metagenome-Assembled Genomes of Archaea from a hot spring from the geothermal field of Los Azufres, Mexico.</title>
        <authorList>
            <person name="Marin-Paredes R."/>
            <person name="Martinez-Romero E."/>
            <person name="Servin-Garciduenas L.E."/>
        </authorList>
    </citation>
    <scope>NUCLEOTIDE SEQUENCE</scope>
    <source>
        <strain evidence="1">AZ1-454</strain>
    </source>
</reference>
<comment type="caution">
    <text evidence="1">The sequence shown here is derived from an EMBL/GenBank/DDBJ whole genome shotgun (WGS) entry which is preliminary data.</text>
</comment>